<feature type="non-terminal residue" evidence="31">
    <location>
        <position position="1"/>
    </location>
</feature>
<dbReference type="PANTHER" id="PTHR31375">
    <property type="match status" value="1"/>
</dbReference>
<evidence type="ECO:0000256" key="26">
    <source>
        <dbReference type="PROSITE-ProRule" id="PRU10052"/>
    </source>
</evidence>
<dbReference type="Pfam" id="PF00295">
    <property type="entry name" value="Glyco_hydro_28"/>
    <property type="match status" value="1"/>
</dbReference>
<dbReference type="PRINTS" id="PR00056">
    <property type="entry name" value="HSFDOMAIN"/>
</dbReference>
<evidence type="ECO:0000256" key="7">
    <source>
        <dbReference type="ARBA" id="ARBA00022553"/>
    </source>
</evidence>
<dbReference type="EMBL" id="RWGY01000051">
    <property type="protein sequence ID" value="TVU04696.1"/>
    <property type="molecule type" value="Genomic_DNA"/>
</dbReference>
<feature type="region of interest" description="Disordered" evidence="29">
    <location>
        <begin position="1"/>
        <end position="35"/>
    </location>
</feature>
<keyword evidence="9" id="KW-0677">Repeat</keyword>
<evidence type="ECO:0000256" key="12">
    <source>
        <dbReference type="ARBA" id="ARBA00023016"/>
    </source>
</evidence>
<evidence type="ECO:0000256" key="2">
    <source>
        <dbReference type="ARBA" id="ARBA00004191"/>
    </source>
</evidence>
<evidence type="ECO:0000256" key="1">
    <source>
        <dbReference type="ARBA" id="ARBA00004123"/>
    </source>
</evidence>
<evidence type="ECO:0000256" key="5">
    <source>
        <dbReference type="ARBA" id="ARBA00022512"/>
    </source>
</evidence>
<keyword evidence="19" id="KW-0961">Cell wall biogenesis/degradation</keyword>
<name>A0A5J9T046_9POAL</name>
<evidence type="ECO:0000256" key="13">
    <source>
        <dbReference type="ARBA" id="ARBA00023125"/>
    </source>
</evidence>
<dbReference type="InterPro" id="IPR036390">
    <property type="entry name" value="WH_DNA-bd_sf"/>
</dbReference>
<dbReference type="AlphaFoldDB" id="A0A5J9T046"/>
<keyword evidence="5" id="KW-0134">Cell wall</keyword>
<dbReference type="Gramene" id="TVU04696">
    <property type="protein sequence ID" value="TVU04696"/>
    <property type="gene ID" value="EJB05_47827"/>
</dbReference>
<keyword evidence="10 28" id="KW-0378">Hydrolase</keyword>
<evidence type="ECO:0000256" key="24">
    <source>
        <dbReference type="ARBA" id="ARBA00068298"/>
    </source>
</evidence>
<keyword evidence="8" id="KW-0732">Signal</keyword>
<dbReference type="OrthoDB" id="187139at2759"/>
<dbReference type="Proteomes" id="UP000324897">
    <property type="component" value="Unassembled WGS sequence"/>
</dbReference>
<dbReference type="SUPFAM" id="SSF51126">
    <property type="entry name" value="Pectin lyase-like"/>
    <property type="match status" value="1"/>
</dbReference>
<evidence type="ECO:0000256" key="18">
    <source>
        <dbReference type="ARBA" id="ARBA00023295"/>
    </source>
</evidence>
<evidence type="ECO:0000256" key="14">
    <source>
        <dbReference type="ARBA" id="ARBA00023157"/>
    </source>
</evidence>
<keyword evidence="14" id="KW-1015">Disulfide bond</keyword>
<comment type="catalytic activity">
    <reaction evidence="22">
        <text>[(1-&gt;4)-alpha-D-galacturonosyl](n) + H2O = alpha-D-galacturonate + [(1-&gt;4)-alpha-D-galacturonosyl](n-1)</text>
        <dbReference type="Rhea" id="RHEA:14117"/>
        <dbReference type="Rhea" id="RHEA-COMP:14570"/>
        <dbReference type="Rhea" id="RHEA-COMP:14572"/>
        <dbReference type="ChEBI" id="CHEBI:15377"/>
        <dbReference type="ChEBI" id="CHEBI:58658"/>
        <dbReference type="ChEBI" id="CHEBI:140523"/>
        <dbReference type="EC" id="3.2.1.67"/>
    </reaction>
</comment>
<comment type="similarity">
    <text evidence="3 28">Belongs to the glycosyl hydrolase 28 family.</text>
</comment>
<feature type="region of interest" description="Disordered" evidence="29">
    <location>
        <begin position="164"/>
        <end position="200"/>
    </location>
</feature>
<keyword evidence="18 28" id="KW-0326">Glycosidase</keyword>
<dbReference type="PROSITE" id="PS00434">
    <property type="entry name" value="HSF_DOMAIN"/>
    <property type="match status" value="1"/>
</dbReference>
<evidence type="ECO:0000256" key="6">
    <source>
        <dbReference type="ARBA" id="ARBA00022525"/>
    </source>
</evidence>
<evidence type="ECO:0000256" key="9">
    <source>
        <dbReference type="ARBA" id="ARBA00022737"/>
    </source>
</evidence>
<reference evidence="31 32" key="1">
    <citation type="journal article" date="2019" name="Sci. Rep.">
        <title>A high-quality genome of Eragrostis curvula grass provides insights into Poaceae evolution and supports new strategies to enhance forage quality.</title>
        <authorList>
            <person name="Carballo J."/>
            <person name="Santos B.A.C.M."/>
            <person name="Zappacosta D."/>
            <person name="Garbus I."/>
            <person name="Selva J.P."/>
            <person name="Gallo C.A."/>
            <person name="Diaz A."/>
            <person name="Albertini E."/>
            <person name="Caccamo M."/>
            <person name="Echenique V."/>
        </authorList>
    </citation>
    <scope>NUCLEOTIDE SEQUENCE [LARGE SCALE GENOMIC DNA]</scope>
    <source>
        <strain evidence="32">cv. Victoria</strain>
        <tissue evidence="31">Leaf</tissue>
    </source>
</reference>
<dbReference type="Pfam" id="PF00447">
    <property type="entry name" value="HSF_DNA-bind"/>
    <property type="match status" value="1"/>
</dbReference>
<keyword evidence="32" id="KW-1185">Reference proteome</keyword>
<evidence type="ECO:0000256" key="21">
    <source>
        <dbReference type="ARBA" id="ARBA00043142"/>
    </source>
</evidence>
<comment type="subunit">
    <text evidence="4">Homotrimer.</text>
</comment>
<dbReference type="EC" id="3.2.1.67" evidence="20"/>
<sequence>MAAAEQPAGEPPPPPAEGAAAPAPAATPASAGQRSVPTPFLTKTYQLVDDPAVDDVISWNDDGSAFVVWRPAEFARDLLPKYFKHNNFSSFVRQLNTYGFRKIVPDRWEFANDCFRRGEKRLLCDIHRRKVTPAAAATGAVTVAAAAAIPMALPVGSPVYSGEEQVLSSSSSPEPPSLQPSASGSGGAAASGGDVGEENERLRRENARLARELGQMKKLCNNILLLMSKYAATQQLDAAKALAAGNCSGESVEAAAPPPPPPSILELMPSCRGGGGGATAAAAAEHDAATTEEDEEEKMSARLFGVSIGRKRMRADGGDSDSGGGGSAEEPLRHAAEVKPEPMDTHHHHHHDEHTSEPQAWPIYRPRPVYHPLRAGTAGSDRSGSDHDGSNSRWITERQNIWQPTIAPARSYESHFLPSQVGYDGDADSDAWRHRRTTPHCGCRKITANTVAAKITANTVAAAEEITANTVAAAKQPLQSSETNTLNSSASEVQFWDDGAEDAMASIILRAALPLCFFLVVVLCGGHAHGKKSQASSTDDASVYDVTEYGAAPTSSDNKEAFLAAWRAACGSTAGGNATLLFPNGTFAVGAVEFAGPCTNGDAPAVVIDGVLQPGGRRLSGDAWITFSGVNNLLVTGAGTLDGQGDQSGSSNSRSRTTFTHSSAACRPQTLVLDAVTNSAVRGLRFVNSRGFHVNLRRCTGVVAEGLHIQAPEDSRNTDGIHVGASSHVRILASDIGTGDDCVSVGPGSTDVLVDGVACGPGHGISVGSLGKGEDEEDVRGLIVRNCTVRGTTNGVRIKTWPGSPPSLASNITFEDIVMDAVANPIIIDQQYCPHGRCAAGAPSLVQISDVTFRQIEGTSSSKVAVQLLCSEERPCTGVRLVNISLSCGDLQQCEPAVIENVLGTPPTPGGRSRR</sequence>
<evidence type="ECO:0000256" key="22">
    <source>
        <dbReference type="ARBA" id="ARBA00048766"/>
    </source>
</evidence>
<dbReference type="PROSITE" id="PS00502">
    <property type="entry name" value="POLYGALACTURONASE"/>
    <property type="match status" value="1"/>
</dbReference>
<evidence type="ECO:0000256" key="15">
    <source>
        <dbReference type="ARBA" id="ARBA00023163"/>
    </source>
</evidence>
<feature type="region of interest" description="Disordered" evidence="29">
    <location>
        <begin position="274"/>
        <end position="298"/>
    </location>
</feature>
<dbReference type="GO" id="GO:0005634">
    <property type="term" value="C:nucleus"/>
    <property type="evidence" value="ECO:0007669"/>
    <property type="project" value="UniProtKB-SubCell"/>
</dbReference>
<feature type="region of interest" description="Disordered" evidence="29">
    <location>
        <begin position="310"/>
        <end position="394"/>
    </location>
</feature>
<dbReference type="Gene3D" id="2.160.20.10">
    <property type="entry name" value="Single-stranded right-handed beta-helix, Pectin lyase-like"/>
    <property type="match status" value="1"/>
</dbReference>
<accession>A0A5J9T046</accession>
<keyword evidence="7" id="KW-0597">Phosphoprotein</keyword>
<keyword evidence="17" id="KW-0539">Nucleus</keyword>
<evidence type="ECO:0000256" key="19">
    <source>
        <dbReference type="ARBA" id="ARBA00023316"/>
    </source>
</evidence>
<dbReference type="GO" id="GO:0003700">
    <property type="term" value="F:DNA-binding transcription factor activity"/>
    <property type="evidence" value="ECO:0007669"/>
    <property type="project" value="InterPro"/>
</dbReference>
<dbReference type="SUPFAM" id="SSF46785">
    <property type="entry name" value="Winged helix' DNA-binding domain"/>
    <property type="match status" value="1"/>
</dbReference>
<evidence type="ECO:0000256" key="4">
    <source>
        <dbReference type="ARBA" id="ARBA00011233"/>
    </source>
</evidence>
<keyword evidence="15" id="KW-0804">Transcription</keyword>
<dbReference type="InterPro" id="IPR011050">
    <property type="entry name" value="Pectin_lyase_fold/virulence"/>
</dbReference>
<evidence type="ECO:0000256" key="20">
    <source>
        <dbReference type="ARBA" id="ARBA00038933"/>
    </source>
</evidence>
<gene>
    <name evidence="31" type="ORF">EJB05_47827</name>
</gene>
<evidence type="ECO:0000259" key="30">
    <source>
        <dbReference type="PROSITE" id="PS00434"/>
    </source>
</evidence>
<dbReference type="FunFam" id="2.160.20.10:FF:000004">
    <property type="entry name" value="Pectin lyase-like superfamily protein"/>
    <property type="match status" value="1"/>
</dbReference>
<dbReference type="InterPro" id="IPR036388">
    <property type="entry name" value="WH-like_DNA-bd_sf"/>
</dbReference>
<dbReference type="InterPro" id="IPR006626">
    <property type="entry name" value="PbH1"/>
</dbReference>
<evidence type="ECO:0000256" key="10">
    <source>
        <dbReference type="ARBA" id="ARBA00022801"/>
    </source>
</evidence>
<dbReference type="InterPro" id="IPR000232">
    <property type="entry name" value="HSF_DNA-bd"/>
</dbReference>
<proteinExistence type="inferred from homology"/>
<evidence type="ECO:0000256" key="23">
    <source>
        <dbReference type="ARBA" id="ARBA00057651"/>
    </source>
</evidence>
<dbReference type="GO" id="GO:0047911">
    <property type="term" value="F:galacturan 1,4-alpha-galacturonidase activity"/>
    <property type="evidence" value="ECO:0007669"/>
    <property type="project" value="UniProtKB-EC"/>
</dbReference>
<keyword evidence="13" id="KW-0238">DNA-binding</keyword>
<comment type="subcellular location">
    <subcellularLocation>
        <location evidence="1">Nucleus</location>
    </subcellularLocation>
    <subcellularLocation>
        <location evidence="2">Secreted</location>
        <location evidence="2">Cell wall</location>
    </subcellularLocation>
</comment>
<feature type="compositionally biased region" description="Gly residues" evidence="29">
    <location>
        <begin position="184"/>
        <end position="194"/>
    </location>
</feature>
<keyword evidence="6" id="KW-0964">Secreted</keyword>
<dbReference type="SMART" id="SM00710">
    <property type="entry name" value="PbH1"/>
    <property type="match status" value="5"/>
</dbReference>
<dbReference type="InterPro" id="IPR012334">
    <property type="entry name" value="Pectin_lyas_fold"/>
</dbReference>
<evidence type="ECO:0000256" key="17">
    <source>
        <dbReference type="ARBA" id="ARBA00023242"/>
    </source>
</evidence>
<feature type="domain" description="HSF-type DNA-binding" evidence="30">
    <location>
        <begin position="79"/>
        <end position="103"/>
    </location>
</feature>
<evidence type="ECO:0000256" key="29">
    <source>
        <dbReference type="SAM" id="MobiDB-lite"/>
    </source>
</evidence>
<keyword evidence="11" id="KW-0805">Transcription regulation</keyword>
<keyword evidence="16" id="KW-0325">Glycoprotein</keyword>
<evidence type="ECO:0000256" key="25">
    <source>
        <dbReference type="ARBA" id="ARBA00083621"/>
    </source>
</evidence>
<dbReference type="InterPro" id="IPR000743">
    <property type="entry name" value="Glyco_hydro_28"/>
</dbReference>
<evidence type="ECO:0000256" key="28">
    <source>
        <dbReference type="RuleBase" id="RU361169"/>
    </source>
</evidence>
<evidence type="ECO:0000313" key="31">
    <source>
        <dbReference type="EMBL" id="TVU04696.1"/>
    </source>
</evidence>
<comment type="function">
    <text evidence="23">May function in depolymerizing pectin during pollen development, germination, and tube growth. Acts as an exo-polygalacturonase.</text>
</comment>
<evidence type="ECO:0000256" key="11">
    <source>
        <dbReference type="ARBA" id="ARBA00023015"/>
    </source>
</evidence>
<evidence type="ECO:0000256" key="8">
    <source>
        <dbReference type="ARBA" id="ARBA00022729"/>
    </source>
</evidence>
<comment type="caution">
    <text evidence="31">The sequence shown here is derived from an EMBL/GenBank/DDBJ whole genome shotgun (WGS) entry which is preliminary data.</text>
</comment>
<dbReference type="GO" id="GO:0005975">
    <property type="term" value="P:carbohydrate metabolic process"/>
    <property type="evidence" value="ECO:0007669"/>
    <property type="project" value="InterPro"/>
</dbReference>
<evidence type="ECO:0000256" key="27">
    <source>
        <dbReference type="RuleBase" id="RU004020"/>
    </source>
</evidence>
<feature type="active site" evidence="26">
    <location>
        <position position="763"/>
    </location>
</feature>
<protein>
    <recommendedName>
        <fullName evidence="24">Exopolygalacturonase</fullName>
        <ecNumber evidence="20">3.2.1.67</ecNumber>
    </recommendedName>
    <alternativeName>
        <fullName evidence="21">Galacturan 1,4-alpha-galacturonidase</fullName>
    </alternativeName>
    <alternativeName>
        <fullName evidence="25">Pectinase</fullName>
    </alternativeName>
</protein>
<organism evidence="31 32">
    <name type="scientific">Eragrostis curvula</name>
    <name type="common">weeping love grass</name>
    <dbReference type="NCBI Taxonomy" id="38414"/>
    <lineage>
        <taxon>Eukaryota</taxon>
        <taxon>Viridiplantae</taxon>
        <taxon>Streptophyta</taxon>
        <taxon>Embryophyta</taxon>
        <taxon>Tracheophyta</taxon>
        <taxon>Spermatophyta</taxon>
        <taxon>Magnoliopsida</taxon>
        <taxon>Liliopsida</taxon>
        <taxon>Poales</taxon>
        <taxon>Poaceae</taxon>
        <taxon>PACMAD clade</taxon>
        <taxon>Chloridoideae</taxon>
        <taxon>Eragrostideae</taxon>
        <taxon>Eragrostidinae</taxon>
        <taxon>Eragrostis</taxon>
    </lineage>
</organism>
<dbReference type="FunFam" id="1.10.10.10:FF:000037">
    <property type="entry name" value="Heat stress transcription factor B-4"/>
    <property type="match status" value="1"/>
</dbReference>
<evidence type="ECO:0000256" key="3">
    <source>
        <dbReference type="ARBA" id="ARBA00008834"/>
    </source>
</evidence>
<dbReference type="Gene3D" id="1.10.10.10">
    <property type="entry name" value="Winged helix-like DNA-binding domain superfamily/Winged helix DNA-binding domain"/>
    <property type="match status" value="1"/>
</dbReference>
<dbReference type="GO" id="GO:0071555">
    <property type="term" value="P:cell wall organization"/>
    <property type="evidence" value="ECO:0007669"/>
    <property type="project" value="UniProtKB-KW"/>
</dbReference>
<evidence type="ECO:0000313" key="32">
    <source>
        <dbReference type="Proteomes" id="UP000324897"/>
    </source>
</evidence>
<evidence type="ECO:0000256" key="16">
    <source>
        <dbReference type="ARBA" id="ARBA00023180"/>
    </source>
</evidence>
<dbReference type="SMART" id="SM00415">
    <property type="entry name" value="HSF"/>
    <property type="match status" value="1"/>
</dbReference>
<dbReference type="GO" id="GO:0043565">
    <property type="term" value="F:sequence-specific DNA binding"/>
    <property type="evidence" value="ECO:0007669"/>
    <property type="project" value="InterPro"/>
</dbReference>
<feature type="compositionally biased region" description="Low complexity" evidence="29">
    <location>
        <begin position="17"/>
        <end position="32"/>
    </location>
</feature>
<comment type="similarity">
    <text evidence="27">Belongs to the HSF family.</text>
</comment>
<keyword evidence="12" id="KW-0346">Stress response</keyword>
<feature type="compositionally biased region" description="Basic and acidic residues" evidence="29">
    <location>
        <begin position="330"/>
        <end position="345"/>
    </location>
</feature>
<dbReference type="GO" id="GO:0004650">
    <property type="term" value="F:polygalacturonase activity"/>
    <property type="evidence" value="ECO:0007669"/>
    <property type="project" value="InterPro"/>
</dbReference>